<comment type="similarity">
    <text evidence="5">Belongs to the ropporin family.</text>
</comment>
<evidence type="ECO:0000256" key="5">
    <source>
        <dbReference type="ARBA" id="ARBA00035651"/>
    </source>
</evidence>
<keyword evidence="4" id="KW-0966">Cell projection</keyword>
<dbReference type="Gene3D" id="1.20.890.10">
    <property type="entry name" value="cAMP-dependent protein kinase regulatory subunit, dimerization-anchoring domain"/>
    <property type="match status" value="1"/>
</dbReference>
<dbReference type="STRING" id="188477.A0A433SZI6"/>
<comment type="subcellular location">
    <subcellularLocation>
        <location evidence="1">Cell projection</location>
        <location evidence="1">Cilium</location>
        <location evidence="1">Flagellum</location>
    </subcellularLocation>
</comment>
<name>A0A433SZI6_ELYCH</name>
<dbReference type="CDD" id="cd23019">
    <property type="entry name" value="DD_ROP"/>
    <property type="match status" value="1"/>
</dbReference>
<accession>A0A433SZI6</accession>
<evidence type="ECO:0000313" key="7">
    <source>
        <dbReference type="Proteomes" id="UP000271974"/>
    </source>
</evidence>
<evidence type="ECO:0008006" key="8">
    <source>
        <dbReference type="Google" id="ProtNLM"/>
    </source>
</evidence>
<dbReference type="PANTHER" id="PTHR14952:SF9">
    <property type="entry name" value="EF-HAND DOMAIN-CONTAINING PROTEIN"/>
    <property type="match status" value="1"/>
</dbReference>
<evidence type="ECO:0000256" key="3">
    <source>
        <dbReference type="ARBA" id="ARBA00023069"/>
    </source>
</evidence>
<dbReference type="PANTHER" id="PTHR14952">
    <property type="entry name" value="ROPPORIN-1-LIKE PROTEIN"/>
    <property type="match status" value="1"/>
</dbReference>
<organism evidence="6 7">
    <name type="scientific">Elysia chlorotica</name>
    <name type="common">Eastern emerald elysia</name>
    <name type="synonym">Sea slug</name>
    <dbReference type="NCBI Taxonomy" id="188477"/>
    <lineage>
        <taxon>Eukaryota</taxon>
        <taxon>Metazoa</taxon>
        <taxon>Spiralia</taxon>
        <taxon>Lophotrochozoa</taxon>
        <taxon>Mollusca</taxon>
        <taxon>Gastropoda</taxon>
        <taxon>Heterobranchia</taxon>
        <taxon>Euthyneura</taxon>
        <taxon>Panpulmonata</taxon>
        <taxon>Sacoglossa</taxon>
        <taxon>Placobranchoidea</taxon>
        <taxon>Plakobranchidae</taxon>
        <taxon>Elysia</taxon>
    </lineage>
</organism>
<evidence type="ECO:0000256" key="2">
    <source>
        <dbReference type="ARBA" id="ARBA00022846"/>
    </source>
</evidence>
<keyword evidence="7" id="KW-1185">Reference proteome</keyword>
<evidence type="ECO:0000313" key="6">
    <source>
        <dbReference type="EMBL" id="RUS74718.1"/>
    </source>
</evidence>
<feature type="non-terminal residue" evidence="6">
    <location>
        <position position="1"/>
    </location>
</feature>
<dbReference type="InterPro" id="IPR047844">
    <property type="entry name" value="ROP_DD"/>
</dbReference>
<dbReference type="Proteomes" id="UP000271974">
    <property type="component" value="Unassembled WGS sequence"/>
</dbReference>
<dbReference type="AlphaFoldDB" id="A0A433SZI6"/>
<reference evidence="6 7" key="1">
    <citation type="submission" date="2019-01" db="EMBL/GenBank/DDBJ databases">
        <title>A draft genome assembly of the solar-powered sea slug Elysia chlorotica.</title>
        <authorList>
            <person name="Cai H."/>
            <person name="Li Q."/>
            <person name="Fang X."/>
            <person name="Li J."/>
            <person name="Curtis N.E."/>
            <person name="Altenburger A."/>
            <person name="Shibata T."/>
            <person name="Feng M."/>
            <person name="Maeda T."/>
            <person name="Schwartz J.A."/>
            <person name="Shigenobu S."/>
            <person name="Lundholm N."/>
            <person name="Nishiyama T."/>
            <person name="Yang H."/>
            <person name="Hasebe M."/>
            <person name="Li S."/>
            <person name="Pierce S.K."/>
            <person name="Wang J."/>
        </authorList>
    </citation>
    <scope>NUCLEOTIDE SEQUENCE [LARGE SCALE GENOMIC DNA]</scope>
    <source>
        <strain evidence="6">EC2010</strain>
        <tissue evidence="6">Whole organism of an adult</tissue>
    </source>
</reference>
<dbReference type="GO" id="GO:0031514">
    <property type="term" value="C:motile cilium"/>
    <property type="evidence" value="ECO:0007669"/>
    <property type="project" value="UniProtKB-SubCell"/>
</dbReference>
<sequence length="299" mass="33551">CHQERKHCIVCLGPVVDLFRVLSTSLFLNHRFSIMPTSAAKIDEPYYCSQQINIPPELPDILKQFTKAAIRTQPKDVLAWSAAYFRAMSKGEIPPVKERLEMPVATQKIDSGLTPGLLRVLNKQLGPKLSVSAKSVEAKWMDLALPKEQFDDIMRVGNFGAKFDWQKFFALAASTLGNNITDAMSIICEILTDDPEGGPARITFTLFQALYRFLAEVDGEISNQQITDVLNHLQYDVDKQDGMVMPRNFLSPDCPAEVDGEISNQQITDVLNHLQYDVDKQDGMVMPRNFLSPDCPQLS</sequence>
<gene>
    <name evidence="6" type="ORF">EGW08_017514</name>
</gene>
<evidence type="ECO:0000256" key="1">
    <source>
        <dbReference type="ARBA" id="ARBA00004230"/>
    </source>
</evidence>
<protein>
    <recommendedName>
        <fullName evidence="8">RIIa domain-containing protein</fullName>
    </recommendedName>
</protein>
<dbReference type="SUPFAM" id="SSF47391">
    <property type="entry name" value="Dimerization-anchoring domain of cAMP-dependent PK regulatory subunit"/>
    <property type="match status" value="1"/>
</dbReference>
<evidence type="ECO:0000256" key="4">
    <source>
        <dbReference type="ARBA" id="ARBA00023273"/>
    </source>
</evidence>
<dbReference type="OrthoDB" id="10067602at2759"/>
<keyword evidence="2" id="KW-0282">Flagellum</keyword>
<keyword evidence="3" id="KW-0969">Cilium</keyword>
<proteinExistence type="inferred from homology"/>
<dbReference type="FunFam" id="1.20.890.10:FF:000004">
    <property type="entry name" value="ropporin-1-like protein isoform X2"/>
    <property type="match status" value="1"/>
</dbReference>
<comment type="caution">
    <text evidence="6">The sequence shown here is derived from an EMBL/GenBank/DDBJ whole genome shotgun (WGS) entry which is preliminary data.</text>
</comment>
<dbReference type="EMBL" id="RQTK01000805">
    <property type="protein sequence ID" value="RUS74718.1"/>
    <property type="molecule type" value="Genomic_DNA"/>
</dbReference>